<accession>E0VWS5</accession>
<dbReference type="OrthoDB" id="415359at2759"/>
<dbReference type="EMBL" id="DS235824">
    <property type="protein sequence ID" value="EEB17831.1"/>
    <property type="molecule type" value="Genomic_DNA"/>
</dbReference>
<reference evidence="1" key="2">
    <citation type="submission" date="2007-04" db="EMBL/GenBank/DDBJ databases">
        <title>The genome of the human body louse.</title>
        <authorList>
            <consortium name="The Human Body Louse Genome Consortium"/>
            <person name="Kirkness E."/>
            <person name="Walenz B."/>
            <person name="Hass B."/>
            <person name="Bruggner R."/>
            <person name="Strausberg R."/>
        </authorList>
    </citation>
    <scope>NUCLEOTIDE SEQUENCE</scope>
    <source>
        <strain evidence="1">USDA</strain>
    </source>
</reference>
<dbReference type="FunCoup" id="E0VWS5">
    <property type="interactions" value="2248"/>
</dbReference>
<dbReference type="Proteomes" id="UP000009046">
    <property type="component" value="Unassembled WGS sequence"/>
</dbReference>
<keyword evidence="3" id="KW-1185">Reference proteome</keyword>
<dbReference type="PANTHER" id="PTHR16525">
    <property type="entry name" value="PROTEIN C12ORF4"/>
    <property type="match status" value="1"/>
</dbReference>
<dbReference type="KEGG" id="phu:Phum_PHUM490690"/>
<proteinExistence type="predicted"/>
<organism>
    <name type="scientific">Pediculus humanus subsp. corporis</name>
    <name type="common">Body louse</name>
    <dbReference type="NCBI Taxonomy" id="121224"/>
    <lineage>
        <taxon>Eukaryota</taxon>
        <taxon>Metazoa</taxon>
        <taxon>Ecdysozoa</taxon>
        <taxon>Arthropoda</taxon>
        <taxon>Hexapoda</taxon>
        <taxon>Insecta</taxon>
        <taxon>Pterygota</taxon>
        <taxon>Neoptera</taxon>
        <taxon>Paraneoptera</taxon>
        <taxon>Psocodea</taxon>
        <taxon>Troctomorpha</taxon>
        <taxon>Phthiraptera</taxon>
        <taxon>Anoplura</taxon>
        <taxon>Pediculidae</taxon>
        <taxon>Pediculus</taxon>
    </lineage>
</organism>
<dbReference type="STRING" id="121224.E0VWS5"/>
<name>E0VWS5_PEDHC</name>
<dbReference type="InterPro" id="IPR019311">
    <property type="entry name" value="Fy-3"/>
</dbReference>
<dbReference type="EnsemblMetazoa" id="PHUM490690-RA">
    <property type="protein sequence ID" value="PHUM490690-PA"/>
    <property type="gene ID" value="PHUM490690"/>
</dbReference>
<reference evidence="1" key="1">
    <citation type="submission" date="2007-04" db="EMBL/GenBank/DDBJ databases">
        <title>Annotation of Pediculus humanus corporis strain USDA.</title>
        <authorList>
            <person name="Kirkness E."/>
            <person name="Hannick L."/>
            <person name="Hass B."/>
            <person name="Bruggner R."/>
            <person name="Lawson D."/>
            <person name="Bidwell S."/>
            <person name="Joardar V."/>
            <person name="Caler E."/>
            <person name="Walenz B."/>
            <person name="Inman J."/>
            <person name="Schobel S."/>
            <person name="Galinsky K."/>
            <person name="Amedeo P."/>
            <person name="Strausberg R."/>
        </authorList>
    </citation>
    <scope>NUCLEOTIDE SEQUENCE</scope>
    <source>
        <strain evidence="1">USDA</strain>
    </source>
</reference>
<dbReference type="AlphaFoldDB" id="E0VWS5"/>
<dbReference type="GeneID" id="8235752"/>
<reference evidence="2" key="3">
    <citation type="submission" date="2021-02" db="UniProtKB">
        <authorList>
            <consortium name="EnsemblMetazoa"/>
        </authorList>
    </citation>
    <scope>IDENTIFICATION</scope>
    <source>
        <strain evidence="2">USDA</strain>
    </source>
</reference>
<protein>
    <submittedName>
        <fullName evidence="1">Predicted protein</fullName>
    </submittedName>
</protein>
<dbReference type="PANTHER" id="PTHR16525:SF0">
    <property type="entry name" value="PROTEIN C12ORF4"/>
    <property type="match status" value="1"/>
</dbReference>
<dbReference type="EMBL" id="AAZO01005937">
    <property type="status" value="NOT_ANNOTATED_CDS"/>
    <property type="molecule type" value="Genomic_DNA"/>
</dbReference>
<dbReference type="RefSeq" id="XP_002430569.1">
    <property type="nucleotide sequence ID" value="XM_002430524.1"/>
</dbReference>
<dbReference type="OMA" id="CKHKRSH"/>
<evidence type="ECO:0000313" key="1">
    <source>
        <dbReference type="EMBL" id="EEB17831.1"/>
    </source>
</evidence>
<sequence length="568" mass="64216">MVSIGERMFNITFDEDKSSVKSLSNKKFSIPVKIPLEENIREFTYRILYNNKIPHYLFDDVYSQLEKFVETETLRYYDEVAEEKLKEFKNDDFDVDSVVKYWEKLFKNETVEYCEPTGTTDEELFSMVYHKLVHSGALESILKKEQMYGATATSLAHKRKKEIKELSEKQVFIYVKINKQNDEMTVAMQDLHSMTIESEIRVSEKDINDLAAKHFEEQCLTSGRLNSEVEALHQSQRKEYRAWLMAMYENEALSPTLHLTSTSPKVLDNSSLDSGISSQPEPWPHFEESFTIHLGSQLKQMHNVRILSANALDFCKIKLPPEGVSHVEPRRSETALSLYSSSLSGIVLLVDVGSFDGFAGLAKDFVDVCQQTTEFHFNNIESQLEAIKIQVKDAVQWRSEKAKNSSGYQNSKMSSGGKSLQAGDLYITKHSNLSQVHVVFHLLVDDSVKNSDVNSRHPVILGLRNILKTAASYDITTITLPLLLTNEMSEGMTVAWCSKRAELVFKCVKGFMIEAAGVGGADIINLQFLVPSGISAEVFSTLATMLPTIFRVCNPLVVRNSVDSQKSV</sequence>
<dbReference type="eggNOG" id="KOG4506">
    <property type="taxonomic scope" value="Eukaryota"/>
</dbReference>
<evidence type="ECO:0000313" key="2">
    <source>
        <dbReference type="EnsemblMetazoa" id="PHUM490690-PA"/>
    </source>
</evidence>
<gene>
    <name evidence="2" type="primary">8235752</name>
    <name evidence="1" type="ORF">Phum_PHUM490690</name>
</gene>
<dbReference type="InParanoid" id="E0VWS5"/>
<dbReference type="Pfam" id="PF10154">
    <property type="entry name" value="Fy-3"/>
    <property type="match status" value="1"/>
</dbReference>
<evidence type="ECO:0000313" key="3">
    <source>
        <dbReference type="Proteomes" id="UP000009046"/>
    </source>
</evidence>
<dbReference type="CTD" id="8235752"/>
<dbReference type="GO" id="GO:0005737">
    <property type="term" value="C:cytoplasm"/>
    <property type="evidence" value="ECO:0007669"/>
    <property type="project" value="TreeGrafter"/>
</dbReference>
<dbReference type="HOGENOM" id="CLU_036084_0_0_1"/>
<dbReference type="VEuPathDB" id="VectorBase:PHUM490690"/>